<feature type="coiled-coil region" evidence="1">
    <location>
        <begin position="693"/>
        <end position="742"/>
    </location>
</feature>
<dbReference type="Proteomes" id="UP000279271">
    <property type="component" value="Unassembled WGS sequence"/>
</dbReference>
<dbReference type="GO" id="GO:0047746">
    <property type="term" value="F:chlorophyllase activity"/>
    <property type="evidence" value="ECO:0007669"/>
    <property type="project" value="TreeGrafter"/>
</dbReference>
<keyword evidence="1" id="KW-0175">Coiled coil</keyword>
<dbReference type="Gene3D" id="3.40.50.1820">
    <property type="entry name" value="alpha/beta hydrolase"/>
    <property type="match status" value="1"/>
</dbReference>
<dbReference type="InterPro" id="IPR029058">
    <property type="entry name" value="AB_hydrolase_fold"/>
</dbReference>
<name>A0A3M7KS52_AUXPR</name>
<dbReference type="AlphaFoldDB" id="A0A3M7KS52"/>
<protein>
    <recommendedName>
        <fullName evidence="3">C2 NT-type domain-containing protein</fullName>
    </recommendedName>
</protein>
<dbReference type="InterPro" id="IPR019448">
    <property type="entry name" value="NT-C2"/>
</dbReference>
<dbReference type="EMBL" id="QOKY01000202">
    <property type="protein sequence ID" value="RMZ52679.1"/>
    <property type="molecule type" value="Genomic_DNA"/>
</dbReference>
<feature type="domain" description="C2 NT-type" evidence="3">
    <location>
        <begin position="311"/>
        <end position="453"/>
    </location>
</feature>
<accession>A0A3M7KS52</accession>
<evidence type="ECO:0000259" key="3">
    <source>
        <dbReference type="PROSITE" id="PS51840"/>
    </source>
</evidence>
<dbReference type="PANTHER" id="PTHR33428">
    <property type="entry name" value="CHLOROPHYLLASE-2, CHLOROPLASTIC"/>
    <property type="match status" value="1"/>
</dbReference>
<proteinExistence type="predicted"/>
<dbReference type="InterPro" id="IPR017395">
    <property type="entry name" value="Chlorophyllase-like"/>
</dbReference>
<gene>
    <name evidence="4" type="ORF">APUTEX25_000798</name>
</gene>
<dbReference type="PANTHER" id="PTHR33428:SF14">
    <property type="entry name" value="CARBOXYLESTERASE TYPE B DOMAIN-CONTAINING PROTEIN"/>
    <property type="match status" value="1"/>
</dbReference>
<dbReference type="SUPFAM" id="SSF53474">
    <property type="entry name" value="alpha/beta-Hydrolases"/>
    <property type="match status" value="1"/>
</dbReference>
<feature type="coiled-coil region" evidence="1">
    <location>
        <begin position="578"/>
        <end position="633"/>
    </location>
</feature>
<dbReference type="Pfam" id="PF10358">
    <property type="entry name" value="NT-C2"/>
    <property type="match status" value="1"/>
</dbReference>
<organism evidence="4 5">
    <name type="scientific">Auxenochlorella protothecoides</name>
    <name type="common">Green microalga</name>
    <name type="synonym">Chlorella protothecoides</name>
    <dbReference type="NCBI Taxonomy" id="3075"/>
    <lineage>
        <taxon>Eukaryota</taxon>
        <taxon>Viridiplantae</taxon>
        <taxon>Chlorophyta</taxon>
        <taxon>core chlorophytes</taxon>
        <taxon>Trebouxiophyceae</taxon>
        <taxon>Chlorellales</taxon>
        <taxon>Chlorellaceae</taxon>
        <taxon>Auxenochlorella</taxon>
    </lineage>
</organism>
<reference evidence="5" key="1">
    <citation type="journal article" date="2018" name="Algal Res.">
        <title>Characterization of plant carbon substrate utilization by Auxenochlorella protothecoides.</title>
        <authorList>
            <person name="Vogler B.W."/>
            <person name="Starkenburg S.R."/>
            <person name="Sudasinghe N."/>
            <person name="Schambach J.Y."/>
            <person name="Rollin J.A."/>
            <person name="Pattathil S."/>
            <person name="Barry A.N."/>
        </authorList>
    </citation>
    <scope>NUCLEOTIDE SEQUENCE [LARGE SCALE GENOMIC DNA]</scope>
    <source>
        <strain evidence="5">UTEX 25</strain>
    </source>
</reference>
<feature type="region of interest" description="Disordered" evidence="2">
    <location>
        <begin position="456"/>
        <end position="527"/>
    </location>
</feature>
<evidence type="ECO:0000256" key="2">
    <source>
        <dbReference type="SAM" id="MobiDB-lite"/>
    </source>
</evidence>
<feature type="compositionally biased region" description="Low complexity" evidence="2">
    <location>
        <begin position="499"/>
        <end position="509"/>
    </location>
</feature>
<evidence type="ECO:0000313" key="4">
    <source>
        <dbReference type="EMBL" id="RMZ52679.1"/>
    </source>
</evidence>
<sequence>MTASVPIPGSTLSPLPVRVTIPQGPVQPSPILYLFNGFRMTSSYYKAYAQRAASWGYLVVQYDTPFFSLPTVVQEMDVHPALHAWVEAQGKAATGLLSGRVAAGTCATAGHSRGGKLATLLYLQHRAYIKACFLIDPVDGSSQSPASDPSAAAALAAAGAAVGMSSAGRIGSCNPRASGSLAFWAATGPGSWNSVLSNANHACFAQAGWLLNHAFDLLCGRSGLGREAAQQLATVPMLTWLWDSLSQGAGAAVILPPTTESPDPGFKEWYAAQVESGLVKPLEVKTPSSKPVAPPEEQVARHMFKKLRSSFTGGSKSSSKVRLDVTVVSAAGLPGPTSCRVVWARQSKVQVTRQASVGETGTASWNEELSQIATMERDAKGAYLPKEYVLKLQCPDRSAAGKFSTVGKLTFDMASCVGTGSGKAARKDLRIPLSGRAAARPVAVLTLLVSATLVQGMDGEEMEEEEEEDDEDLASDTSSVHGTTPADARAAGAGRGARDGSVAARSGSGLEAGGDPSSPVKRPGSPLKARMEDLKNSVAAAAAASRCEADRAGAGVECAAAGFGGLALGAEARPSTGLTALSAAMAGLTAERDGLESRLRDVETQFAAQQAVLALAQDRVAAREAQLAALEEMQAALIAAGPRAGSLGAGLGQGRGDAHGHDGGAAEAAQDAAAARELAAFSTAELASAVTGLAEAQAERGELATRLSELRAQVTALRTGNEGELRGRLEALERDLLAARNRADVNALFREEHDRLAGDLVQTKLVWAEGQEALVKLRRQLVKSQEKSMSFASKLTRLETRLYARVKSTMKDIRHRAS</sequence>
<dbReference type="Pfam" id="PF07224">
    <property type="entry name" value="Chlorophyllase"/>
    <property type="match status" value="1"/>
</dbReference>
<evidence type="ECO:0000256" key="1">
    <source>
        <dbReference type="SAM" id="Coils"/>
    </source>
</evidence>
<dbReference type="PROSITE" id="PS51840">
    <property type="entry name" value="C2_NT"/>
    <property type="match status" value="1"/>
</dbReference>
<comment type="caution">
    <text evidence="4">The sequence shown here is derived from an EMBL/GenBank/DDBJ whole genome shotgun (WGS) entry which is preliminary data.</text>
</comment>
<feature type="compositionally biased region" description="Acidic residues" evidence="2">
    <location>
        <begin position="458"/>
        <end position="474"/>
    </location>
</feature>
<evidence type="ECO:0000313" key="5">
    <source>
        <dbReference type="Proteomes" id="UP000279271"/>
    </source>
</evidence>
<dbReference type="GO" id="GO:0015996">
    <property type="term" value="P:chlorophyll catabolic process"/>
    <property type="evidence" value="ECO:0007669"/>
    <property type="project" value="TreeGrafter"/>
</dbReference>